<name>D5AAM6_PICSI</name>
<reference evidence="2" key="1">
    <citation type="submission" date="2010-04" db="EMBL/GenBank/DDBJ databases">
        <authorList>
            <person name="Reid K.E."/>
            <person name="Liao N."/>
            <person name="Chan S."/>
            <person name="Docking R."/>
            <person name="Taylor G."/>
            <person name="Moore R."/>
            <person name="Mayo M."/>
            <person name="Munro S."/>
            <person name="King J."/>
            <person name="Yanchuk A."/>
            <person name="Holt R."/>
            <person name="Jones S."/>
            <person name="Marra M."/>
            <person name="Ritland C.E."/>
            <person name="Ritland K."/>
            <person name="Bohlmann J."/>
        </authorList>
    </citation>
    <scope>NUCLEOTIDE SEQUENCE</scope>
    <source>
        <tissue evidence="2">Bud</tissue>
    </source>
</reference>
<proteinExistence type="evidence at transcript level"/>
<dbReference type="PANTHER" id="PTHR47162:SF10">
    <property type="entry name" value="METHYL-CPG-BINDING DOMAIN-CONTAINING PROTEIN 9 ISOFORM X1"/>
    <property type="match status" value="1"/>
</dbReference>
<dbReference type="EMBL" id="BT123264">
    <property type="protein sequence ID" value="ADE76595.1"/>
    <property type="molecule type" value="mRNA"/>
</dbReference>
<accession>D5AAM6</accession>
<organism evidence="2">
    <name type="scientific">Picea sitchensis</name>
    <name type="common">Sitka spruce</name>
    <name type="synonym">Pinus sitchensis</name>
    <dbReference type="NCBI Taxonomy" id="3332"/>
    <lineage>
        <taxon>Eukaryota</taxon>
        <taxon>Viridiplantae</taxon>
        <taxon>Streptophyta</taxon>
        <taxon>Embryophyta</taxon>
        <taxon>Tracheophyta</taxon>
        <taxon>Spermatophyta</taxon>
        <taxon>Pinopsida</taxon>
        <taxon>Pinidae</taxon>
        <taxon>Conifers I</taxon>
        <taxon>Pinales</taxon>
        <taxon>Pinaceae</taxon>
        <taxon>Picea</taxon>
    </lineage>
</organism>
<evidence type="ECO:0000256" key="1">
    <source>
        <dbReference type="SAM" id="MobiDB-lite"/>
    </source>
</evidence>
<dbReference type="PANTHER" id="PTHR47162">
    <property type="entry name" value="OS02G0192300 PROTEIN"/>
    <property type="match status" value="1"/>
</dbReference>
<sequence>MKPLLGRMLPILRRLKINLLDMDAALSEQILEPSKACLSKRRAWRAFVKSAKSIFEMVEATIILEQMIKTDCLRKLWWYWSSYSAAVKVSTISALALRIYALDAAIMYRKSSITSEPADTPKLSKPGKKKKDEDG</sequence>
<feature type="region of interest" description="Disordered" evidence="1">
    <location>
        <begin position="114"/>
        <end position="135"/>
    </location>
</feature>
<dbReference type="AlphaFoldDB" id="D5AAM6"/>
<evidence type="ECO:0000313" key="2">
    <source>
        <dbReference type="EMBL" id="ADE76595.1"/>
    </source>
</evidence>
<protein>
    <submittedName>
        <fullName evidence="2">Uncharacterized protein</fullName>
    </submittedName>
</protein>